<evidence type="ECO:0000256" key="6">
    <source>
        <dbReference type="ARBA" id="ARBA00023014"/>
    </source>
</evidence>
<comment type="caution">
    <text evidence="8">The sequence shown here is derived from an EMBL/GenBank/DDBJ whole genome shotgun (WGS) entry which is preliminary data.</text>
</comment>
<dbReference type="InterPro" id="IPR058240">
    <property type="entry name" value="rSAM_sf"/>
</dbReference>
<dbReference type="SUPFAM" id="SSF102114">
    <property type="entry name" value="Radical SAM enzymes"/>
    <property type="match status" value="1"/>
</dbReference>
<dbReference type="Gene3D" id="3.20.20.70">
    <property type="entry name" value="Aldolase class I"/>
    <property type="match status" value="1"/>
</dbReference>
<gene>
    <name evidence="8" type="primary">gptM</name>
    <name evidence="8" type="ORF">JFN93_04610</name>
</gene>
<evidence type="ECO:0000256" key="4">
    <source>
        <dbReference type="ARBA" id="ARBA00022723"/>
    </source>
</evidence>
<protein>
    <submittedName>
        <fullName evidence="8">Geopeptide radical SAM maturase</fullName>
    </submittedName>
</protein>
<dbReference type="PANTHER" id="PTHR43787">
    <property type="entry name" value="FEMO COFACTOR BIOSYNTHESIS PROTEIN NIFB-RELATED"/>
    <property type="match status" value="1"/>
</dbReference>
<dbReference type="NCBIfam" id="TIGR04085">
    <property type="entry name" value="rSAM_more_4Fe4S"/>
    <property type="match status" value="1"/>
</dbReference>
<comment type="cofactor">
    <cofactor evidence="1">
        <name>[4Fe-4S] cluster</name>
        <dbReference type="ChEBI" id="CHEBI:49883"/>
    </cofactor>
</comment>
<evidence type="ECO:0000256" key="1">
    <source>
        <dbReference type="ARBA" id="ARBA00001966"/>
    </source>
</evidence>
<evidence type="ECO:0000313" key="8">
    <source>
        <dbReference type="EMBL" id="MBJ6723982.1"/>
    </source>
</evidence>
<dbReference type="RefSeq" id="WP_199382820.1">
    <property type="nucleotide sequence ID" value="NZ_JAEMHM010000003.1"/>
</dbReference>
<dbReference type="Proteomes" id="UP000636888">
    <property type="component" value="Unassembled WGS sequence"/>
</dbReference>
<dbReference type="SFLD" id="SFLDG01384">
    <property type="entry name" value="thioether_bond_formation_requi"/>
    <property type="match status" value="1"/>
</dbReference>
<dbReference type="EMBL" id="JAEMHM010000003">
    <property type="protein sequence ID" value="MBJ6723982.1"/>
    <property type="molecule type" value="Genomic_DNA"/>
</dbReference>
<dbReference type="PROSITE" id="PS51918">
    <property type="entry name" value="RADICAL_SAM"/>
    <property type="match status" value="1"/>
</dbReference>
<dbReference type="SFLD" id="SFLDG01067">
    <property type="entry name" value="SPASM/twitch_domain_containing"/>
    <property type="match status" value="1"/>
</dbReference>
<dbReference type="InterPro" id="IPR013785">
    <property type="entry name" value="Aldolase_TIM"/>
</dbReference>
<dbReference type="CDD" id="cd01335">
    <property type="entry name" value="Radical_SAM"/>
    <property type="match status" value="1"/>
</dbReference>
<keyword evidence="3" id="KW-0949">S-adenosyl-L-methionine</keyword>
<evidence type="ECO:0000313" key="9">
    <source>
        <dbReference type="Proteomes" id="UP000636888"/>
    </source>
</evidence>
<keyword evidence="6" id="KW-0411">Iron-sulfur</keyword>
<evidence type="ECO:0000256" key="2">
    <source>
        <dbReference type="ARBA" id="ARBA00022485"/>
    </source>
</evidence>
<dbReference type="PANTHER" id="PTHR43787:SF3">
    <property type="entry name" value="ARYLSULFATASE REGULATORY PROTEIN"/>
    <property type="match status" value="1"/>
</dbReference>
<keyword evidence="5" id="KW-0408">Iron</keyword>
<feature type="domain" description="Radical SAM core" evidence="7">
    <location>
        <begin position="80"/>
        <end position="312"/>
    </location>
</feature>
<dbReference type="Pfam" id="PF04055">
    <property type="entry name" value="Radical_SAM"/>
    <property type="match status" value="1"/>
</dbReference>
<accession>A0A8J7LY13</accession>
<dbReference type="InterPro" id="IPR007197">
    <property type="entry name" value="rSAM"/>
</dbReference>
<evidence type="ECO:0000256" key="5">
    <source>
        <dbReference type="ARBA" id="ARBA00023004"/>
    </source>
</evidence>
<name>A0A8J7LY13_9BACT</name>
<dbReference type="InterPro" id="IPR023867">
    <property type="entry name" value="Sulphatase_maturase_rSAM"/>
</dbReference>
<dbReference type="NCBIfam" id="TIGR04280">
    <property type="entry name" value="geopep_mat_rSAM"/>
    <property type="match status" value="1"/>
</dbReference>
<keyword evidence="2" id="KW-0004">4Fe-4S</keyword>
<dbReference type="GO" id="GO:0051539">
    <property type="term" value="F:4 iron, 4 sulfur cluster binding"/>
    <property type="evidence" value="ECO:0007669"/>
    <property type="project" value="UniProtKB-KW"/>
</dbReference>
<dbReference type="AlphaFoldDB" id="A0A8J7LY13"/>
<dbReference type="InterPro" id="IPR026322">
    <property type="entry name" value="Geopep_mat_rSAM"/>
</dbReference>
<keyword evidence="4" id="KW-0479">Metal-binding</keyword>
<dbReference type="SFLD" id="SFLDG01386">
    <property type="entry name" value="main_SPASM_domain-containing"/>
    <property type="match status" value="1"/>
</dbReference>
<dbReference type="InterPro" id="IPR023885">
    <property type="entry name" value="4Fe4S-binding_SPASM_dom"/>
</dbReference>
<dbReference type="GO" id="GO:0016491">
    <property type="term" value="F:oxidoreductase activity"/>
    <property type="evidence" value="ECO:0007669"/>
    <property type="project" value="InterPro"/>
</dbReference>
<sequence>MRFSQYLKRFPLPGKPGESLLFSTLRASMAVVSDAMHEAVESGTAEKSELETLQRLGMLVPDLHAEREAMRGVLERSSAALGIYRAVVILNLDCNLACDYCYEEGFRHRQYINDESVSLLIEFLGERLDRGLKVSVSYYGGEALLSLDRIKEISLALQERAAKGTGSYEFSMVTNGTLLNRQTVEELLPLGFVGAKVSLDGPPQIHDRQRPFTSGAGSFDAIMQNLKEVAPLVAINLGGNYRRDNYREFPRLLDMLLENGIGPDHLAHVQFGPVTQKAGMAEYGSDCSTSDEPWVNEAGLYLREEIMRRGFRTGRVKVSACMVEMEHNIVVNWDGALYKCPAFMGWNGYSVGSLREGIGDFAASHGLRGWQNEKCLSCAYLPICFGGCRFLNLLNGKEMNELECRESNLDQTLEELVLQEYRHKTMRQ</sequence>
<proteinExistence type="predicted"/>
<dbReference type="GO" id="GO:0046872">
    <property type="term" value="F:metal ion binding"/>
    <property type="evidence" value="ECO:0007669"/>
    <property type="project" value="UniProtKB-KW"/>
</dbReference>
<evidence type="ECO:0000259" key="7">
    <source>
        <dbReference type="PROSITE" id="PS51918"/>
    </source>
</evidence>
<dbReference type="SFLD" id="SFLDS00029">
    <property type="entry name" value="Radical_SAM"/>
    <property type="match status" value="1"/>
</dbReference>
<organism evidence="8 9">
    <name type="scientific">Geomesophilobacter sediminis</name>
    <dbReference type="NCBI Taxonomy" id="2798584"/>
    <lineage>
        <taxon>Bacteria</taxon>
        <taxon>Pseudomonadati</taxon>
        <taxon>Thermodesulfobacteriota</taxon>
        <taxon>Desulfuromonadia</taxon>
        <taxon>Geobacterales</taxon>
        <taxon>Geobacteraceae</taxon>
        <taxon>Geomesophilobacter</taxon>
    </lineage>
</organism>
<evidence type="ECO:0000256" key="3">
    <source>
        <dbReference type="ARBA" id="ARBA00022691"/>
    </source>
</evidence>
<keyword evidence="9" id="KW-1185">Reference proteome</keyword>
<reference evidence="8" key="1">
    <citation type="submission" date="2020-12" db="EMBL/GenBank/DDBJ databases">
        <title>Geomonas sp. Red875, isolated from river sediment.</title>
        <authorList>
            <person name="Xu Z."/>
            <person name="Zhang Z."/>
            <person name="Masuda Y."/>
            <person name="Itoh H."/>
            <person name="Senoo K."/>
        </authorList>
    </citation>
    <scope>NUCLEOTIDE SEQUENCE</scope>
    <source>
        <strain evidence="8">Red875</strain>
    </source>
</reference>
<dbReference type="UniPathway" id="UPA00782"/>